<protein>
    <submittedName>
        <fullName evidence="1">Uncharacterized protein</fullName>
    </submittedName>
</protein>
<accession>A0A2Z2PGU5</accession>
<dbReference type="KEGG" id="aro:B0909_24395"/>
<dbReference type="GeneID" id="79865118"/>
<evidence type="ECO:0000313" key="3">
    <source>
        <dbReference type="Proteomes" id="UP000315434"/>
    </source>
</evidence>
<name>A0A2Z2PGU5_RHIRH</name>
<dbReference type="AlphaFoldDB" id="A0A2Z2PGU5"/>
<gene>
    <name evidence="2" type="ORF">EXN68_27060</name>
</gene>
<evidence type="ECO:0000313" key="2">
    <source>
        <dbReference type="EMBL" id="TRA94399.1"/>
    </source>
</evidence>
<dbReference type="EMBL" id="SGNY01000016">
    <property type="protein sequence ID" value="TRA94399.1"/>
    <property type="molecule type" value="Genomic_DNA"/>
</dbReference>
<proteinExistence type="predicted"/>
<evidence type="ECO:0000313" key="1">
    <source>
        <dbReference type="EMBL" id="ASK42063.1"/>
    </source>
</evidence>
<reference evidence="1" key="1">
    <citation type="submission" date="2016-10" db="EMBL/GenBank/DDBJ databases">
        <title>Agrobacterium Ti plasmids: Classification based on T-DNA and Vir regions organization.</title>
        <authorList>
            <person name="Nabi N."/>
            <person name="Vial L."/>
            <person name="Ben Hafsa A."/>
            <person name="Chapulliot D."/>
            <person name="Berard A."/>
            <person name="Chauveau A."/>
            <person name="Le Paslier M.-C."/>
            <person name="Harzallah Skhiri F."/>
            <person name="Brunel D."/>
            <person name="Nesme X."/>
            <person name="Chaouachi M."/>
        </authorList>
    </citation>
    <scope>NUCLEOTIDE SEQUENCE</scope>
    <source>
        <strain evidence="1">26-59</strain>
        <plasmid evidence="1">pRi_26-59</plasmid>
    </source>
</reference>
<dbReference type="EMBL" id="KY000033">
    <property type="protein sequence ID" value="ASK42063.1"/>
    <property type="molecule type" value="Genomic_DNA"/>
</dbReference>
<reference evidence="2 3" key="2">
    <citation type="journal article" date="2019" name="Appl. Microbiol. Biotechnol.">
        <title>Differential efficiency of wild type rhizogenic strains for rol gene transformation of plants.</title>
        <authorList>
            <person name="Desmet S."/>
            <person name="De Keyser E."/>
            <person name="Van Vaerenbergh J."/>
            <person name="Baeyen S."/>
            <person name="Van Huylenbroeck J."/>
            <person name="Geelen D."/>
            <person name="Dhooghe E."/>
        </authorList>
    </citation>
    <scope>NUCLEOTIDE SEQUENCE [LARGE SCALE GENOMIC DNA]</scope>
    <source>
        <strain evidence="2 3">GBBC3284</strain>
    </source>
</reference>
<organism evidence="1">
    <name type="scientific">Rhizobium rhizogenes</name>
    <name type="common">Agrobacterium rhizogenes</name>
    <dbReference type="NCBI Taxonomy" id="359"/>
    <lineage>
        <taxon>Bacteria</taxon>
        <taxon>Pseudomonadati</taxon>
        <taxon>Pseudomonadota</taxon>
        <taxon>Alphaproteobacteria</taxon>
        <taxon>Hyphomicrobiales</taxon>
        <taxon>Rhizobiaceae</taxon>
        <taxon>Rhizobium/Agrobacterium group</taxon>
        <taxon>Rhizobium</taxon>
    </lineage>
</organism>
<sequence length="62" mass="6798">MNRQNIENRQAEAVNLVENYGPIGIRSVAAACAARPPQKELDESSSIEFPAVRARWLGDGDD</sequence>
<geneLocation type="plasmid" evidence="1">
    <name>pRi_26-59</name>
</geneLocation>
<dbReference type="Proteomes" id="UP000315434">
    <property type="component" value="Unassembled WGS sequence"/>
</dbReference>
<dbReference type="RefSeq" id="WP_077768157.1">
    <property type="nucleotide sequence ID" value="NC_010841.1"/>
</dbReference>
<keyword evidence="1" id="KW-0614">Plasmid</keyword>